<comment type="caution">
    <text evidence="2">The sequence shown here is derived from an EMBL/GenBank/DDBJ whole genome shotgun (WGS) entry which is preliminary data.</text>
</comment>
<proteinExistence type="predicted"/>
<name>A0A0D8FR24_9ACTN</name>
<dbReference type="GO" id="GO:0003697">
    <property type="term" value="F:single-stranded DNA binding"/>
    <property type="evidence" value="ECO:0007669"/>
    <property type="project" value="InterPro"/>
</dbReference>
<dbReference type="STRING" id="1121877.FEAC_25550"/>
<evidence type="ECO:0000313" key="2">
    <source>
        <dbReference type="EMBL" id="KJE75713.1"/>
    </source>
</evidence>
<feature type="domain" description="N-terminal" evidence="1">
    <location>
        <begin position="30"/>
        <end position="128"/>
    </location>
</feature>
<gene>
    <name evidence="2" type="ORF">FEAC_25550</name>
</gene>
<evidence type="ECO:0000259" key="1">
    <source>
        <dbReference type="Pfam" id="PF08401"/>
    </source>
</evidence>
<dbReference type="eggNOG" id="COG2856">
    <property type="taxonomic scope" value="Bacteria"/>
</dbReference>
<keyword evidence="3" id="KW-1185">Reference proteome</keyword>
<dbReference type="AlphaFoldDB" id="A0A0D8FR24"/>
<evidence type="ECO:0000313" key="3">
    <source>
        <dbReference type="Proteomes" id="UP000032336"/>
    </source>
</evidence>
<dbReference type="InterPro" id="IPR013610">
    <property type="entry name" value="ArdC_N"/>
</dbReference>
<dbReference type="Proteomes" id="UP000032336">
    <property type="component" value="Unassembled WGS sequence"/>
</dbReference>
<protein>
    <recommendedName>
        <fullName evidence="1">N-terminal domain-containing protein</fullName>
    </recommendedName>
</protein>
<dbReference type="EMBL" id="JXUW01000031">
    <property type="protein sequence ID" value="KJE75713.1"/>
    <property type="molecule type" value="Genomic_DNA"/>
</dbReference>
<dbReference type="Pfam" id="PF08401">
    <property type="entry name" value="ArdcN"/>
    <property type="match status" value="1"/>
</dbReference>
<sequence>MTWRTMSKEEQRATMAAKVAAAQAILEAEIVKLHSGEDWLNYLDFAAKLHAYSPNNAQLITLQHAKAFEEGRVEDPSPGFVAGFNTWRALGRQVEKGQRGYAILAPVRYTQRSVANRDGVVRVLRPGEAPDPGETEQTQQVLGGFKVEYVFSQSQTTGVALPEPPMPKLLEGEAPSGLGEAVMTLVTERGFTVETAASLTELKGANGVTDFMARSVRIREDMDDAAMVKTMIHEAAHVLLHETAPGSLLDRPRQEVEAESVAFIVAAAHGMSSGDYSFPYVAAWAGPDPAKVIAQTQARVSQAAKVILGASPAPHTTGGKVPGIELALARAGSERNVDLSRLEQTDIGPIGETDVAASQ</sequence>
<accession>A0A0D8FR24</accession>
<organism evidence="2 3">
    <name type="scientific">Ferrimicrobium acidiphilum DSM 19497</name>
    <dbReference type="NCBI Taxonomy" id="1121877"/>
    <lineage>
        <taxon>Bacteria</taxon>
        <taxon>Bacillati</taxon>
        <taxon>Actinomycetota</taxon>
        <taxon>Acidimicrobiia</taxon>
        <taxon>Acidimicrobiales</taxon>
        <taxon>Acidimicrobiaceae</taxon>
        <taxon>Ferrimicrobium</taxon>
    </lineage>
</organism>
<reference evidence="2 3" key="1">
    <citation type="submission" date="2015-01" db="EMBL/GenBank/DDBJ databases">
        <title>Draft genome of the acidophilic iron oxidizer Ferrimicrobium acidiphilum strain T23.</title>
        <authorList>
            <person name="Poehlein A."/>
            <person name="Eisen S."/>
            <person name="Schloemann M."/>
            <person name="Johnson B.D."/>
            <person name="Daniel R."/>
            <person name="Muehling M."/>
        </authorList>
    </citation>
    <scope>NUCLEOTIDE SEQUENCE [LARGE SCALE GENOMIC DNA]</scope>
    <source>
        <strain evidence="2 3">T23</strain>
    </source>
</reference>